<sequence length="41" mass="4532">VQQGRSTGRTALPHLRHALAMRCLSPQYTNMLCMQSSAQST</sequence>
<accession>V6U4M2</accession>
<reference evidence="1 2" key="2">
    <citation type="journal article" date="2013" name="Genome Biol. Evol.">
        <title>Genome sequencing of Giardia lamblia genotypes A2 and B isolates (DH and GS) and comparative analysis with the genomes of genotypes A1 and E (WB and Pig).</title>
        <authorList>
            <person name="Adam R.D."/>
            <person name="Dahlstrom E.W."/>
            <person name="Martens C.A."/>
            <person name="Bruno D.P."/>
            <person name="Barbian K.D."/>
            <person name="Ricklefs S.M."/>
            <person name="Hernandez M.M."/>
            <person name="Narla N.P."/>
            <person name="Patel R.B."/>
            <person name="Porcella S.F."/>
            <person name="Nash T.E."/>
        </authorList>
    </citation>
    <scope>NUCLEOTIDE SEQUENCE [LARGE SCALE GENOMIC DNA]</scope>
    <source>
        <strain evidence="1 2">GS</strain>
    </source>
</reference>
<evidence type="ECO:0000313" key="2">
    <source>
        <dbReference type="Proteomes" id="UP000018040"/>
    </source>
</evidence>
<dbReference type="AlphaFoldDB" id="V6U4M2"/>
<dbReference type="EMBL" id="AHHH01000028">
    <property type="protein sequence ID" value="ESU44175.1"/>
    <property type="molecule type" value="Genomic_DNA"/>
</dbReference>
<feature type="non-terminal residue" evidence="1">
    <location>
        <position position="1"/>
    </location>
</feature>
<organism evidence="1 2">
    <name type="scientific">Giardia intestinalis</name>
    <name type="common">Giardia lamblia</name>
    <dbReference type="NCBI Taxonomy" id="5741"/>
    <lineage>
        <taxon>Eukaryota</taxon>
        <taxon>Metamonada</taxon>
        <taxon>Diplomonadida</taxon>
        <taxon>Hexamitidae</taxon>
        <taxon>Giardiinae</taxon>
        <taxon>Giardia</taxon>
    </lineage>
</organism>
<protein>
    <submittedName>
        <fullName evidence="1">Molecular chaperone, DnaJ family protein</fullName>
    </submittedName>
</protein>
<reference evidence="2" key="1">
    <citation type="submission" date="2012-02" db="EMBL/GenBank/DDBJ databases">
        <title>Genome sequencing of Giardia lamblia Genotypes A2 and B isolates (DH and GS) and comparative analysis with the genomes of Genotypes A1 and E (WB and Pig).</title>
        <authorList>
            <person name="Adam R."/>
            <person name="Dahlstrom E."/>
            <person name="Martens C."/>
            <person name="Bruno D."/>
            <person name="Barbian K."/>
            <person name="Porcella S.F."/>
            <person name="Nash T."/>
        </authorList>
    </citation>
    <scope>NUCLEOTIDE SEQUENCE</scope>
    <source>
        <strain evidence="2">GS</strain>
    </source>
</reference>
<dbReference type="Proteomes" id="UP000018040">
    <property type="component" value="Unassembled WGS sequence"/>
</dbReference>
<gene>
    <name evidence="1" type="ORF">GSB_151718</name>
</gene>
<comment type="caution">
    <text evidence="1">The sequence shown here is derived from an EMBL/GenBank/DDBJ whole genome shotgun (WGS) entry which is preliminary data.</text>
</comment>
<evidence type="ECO:0000313" key="1">
    <source>
        <dbReference type="EMBL" id="ESU44175.1"/>
    </source>
</evidence>
<proteinExistence type="predicted"/>
<name>V6U4M2_GIAIN</name>